<dbReference type="InterPro" id="IPR001087">
    <property type="entry name" value="GDSL"/>
</dbReference>
<dbReference type="Gene3D" id="3.40.50.1110">
    <property type="entry name" value="SGNH hydrolase"/>
    <property type="match status" value="1"/>
</dbReference>
<dbReference type="PANTHER" id="PTHR45648">
    <property type="entry name" value="GDSL LIPASE/ACYLHYDROLASE FAMILY PROTEIN (AFU_ORTHOLOGUE AFUA_4G14700)"/>
    <property type="match status" value="1"/>
</dbReference>
<organism evidence="2 3">
    <name type="scientific">Desulfurella multipotens</name>
    <dbReference type="NCBI Taxonomy" id="79269"/>
    <lineage>
        <taxon>Bacteria</taxon>
        <taxon>Pseudomonadati</taxon>
        <taxon>Campylobacterota</taxon>
        <taxon>Desulfurellia</taxon>
        <taxon>Desulfurellales</taxon>
        <taxon>Desulfurellaceae</taxon>
        <taxon>Desulfurella</taxon>
    </lineage>
</organism>
<dbReference type="InterPro" id="IPR036514">
    <property type="entry name" value="SGNH_hydro_sf"/>
</dbReference>
<dbReference type="GO" id="GO:0016788">
    <property type="term" value="F:hydrolase activity, acting on ester bonds"/>
    <property type="evidence" value="ECO:0007669"/>
    <property type="project" value="InterPro"/>
</dbReference>
<dbReference type="PANTHER" id="PTHR45648:SF22">
    <property type="entry name" value="GDSL LIPASE_ACYLHYDROLASE FAMILY PROTEIN (AFU_ORTHOLOGUE AFUA_4G14700)"/>
    <property type="match status" value="1"/>
</dbReference>
<accession>A0A1G6RUV6</accession>
<keyword evidence="1" id="KW-0378">Hydrolase</keyword>
<proteinExistence type="predicted"/>
<dbReference type="AlphaFoldDB" id="A0A1G6RUV6"/>
<dbReference type="InterPro" id="IPR051058">
    <property type="entry name" value="GDSL_Est/Lipase"/>
</dbReference>
<evidence type="ECO:0000256" key="1">
    <source>
        <dbReference type="ARBA" id="ARBA00022801"/>
    </source>
</evidence>
<gene>
    <name evidence="2" type="ORF">SAMN05660835_01861</name>
</gene>
<dbReference type="RefSeq" id="WP_092129825.1">
    <property type="nucleotide sequence ID" value="NZ_FMYU01000022.1"/>
</dbReference>
<evidence type="ECO:0000313" key="2">
    <source>
        <dbReference type="EMBL" id="SDD08338.1"/>
    </source>
</evidence>
<dbReference type="OrthoDB" id="5292073at2"/>
<keyword evidence="3" id="KW-1185">Reference proteome</keyword>
<evidence type="ECO:0000313" key="3">
    <source>
        <dbReference type="Proteomes" id="UP000199411"/>
    </source>
</evidence>
<dbReference type="Proteomes" id="UP000199411">
    <property type="component" value="Unassembled WGS sequence"/>
</dbReference>
<dbReference type="SUPFAM" id="SSF52266">
    <property type="entry name" value="SGNH hydrolase"/>
    <property type="match status" value="1"/>
</dbReference>
<sequence>MDKVCRNKKCIIILYLFLQLLITFQNAHALGNWYVFGDSLSDNGNIPRLTGVLLPPAPYYQNKFSNGPVWAEDFPRIAHFKFKPSNDYAVGGAFTGPITAKGLNGKANIYNNLENTGWSSFKPFFVTPQLPSFLTEIQSFAINQKKFKPNDLIGIWIGANNFFVAAKQSIAFEKTIFTNNPSYAINAGIEPNLLYRMYFLYMQTKDFNTAIGLLIWSTAQTAVSQTVYGVRELLKLGAKHIIILNLPPIQDTPALIQSGFKAQALASIYVELYNIYLQQMIDSIKNQTKSKILILNTNLMFEKLISNPKAYGIINTYSEGMKACLNGKPYYSHYLFWDGVHPTAYTQEIIAHFVSKKVKTFYFHK</sequence>
<protein>
    <submittedName>
        <fullName evidence="2">Phospholipase/lecithinase/hemolysin</fullName>
    </submittedName>
</protein>
<dbReference type="CDD" id="cd01846">
    <property type="entry name" value="fatty_acyltransferase_like"/>
    <property type="match status" value="1"/>
</dbReference>
<reference evidence="3" key="1">
    <citation type="submission" date="2016-10" db="EMBL/GenBank/DDBJ databases">
        <authorList>
            <person name="Varghese N."/>
            <person name="Submissions S."/>
        </authorList>
    </citation>
    <scope>NUCLEOTIDE SEQUENCE [LARGE SCALE GENOMIC DNA]</scope>
    <source>
        <strain evidence="3">DSM 8415</strain>
    </source>
</reference>
<dbReference type="EMBL" id="FMYU01000022">
    <property type="protein sequence ID" value="SDD08338.1"/>
    <property type="molecule type" value="Genomic_DNA"/>
</dbReference>
<dbReference type="Pfam" id="PF00657">
    <property type="entry name" value="Lipase_GDSL"/>
    <property type="match status" value="1"/>
</dbReference>
<name>A0A1G6RUV6_9BACT</name>